<feature type="active site" evidence="5">
    <location>
        <position position="23"/>
    </location>
</feature>
<feature type="active site" description="Proton donor" evidence="5">
    <location>
        <position position="133"/>
    </location>
</feature>
<dbReference type="GO" id="GO:0004725">
    <property type="term" value="F:protein tyrosine phosphatase activity"/>
    <property type="evidence" value="ECO:0007669"/>
    <property type="project" value="UniProtKB-EC"/>
</dbReference>
<evidence type="ECO:0000256" key="4">
    <source>
        <dbReference type="ARBA" id="ARBA00022912"/>
    </source>
</evidence>
<evidence type="ECO:0000313" key="7">
    <source>
        <dbReference type="EMBL" id="RDE70253.1"/>
    </source>
</evidence>
<dbReference type="Proteomes" id="UP000253998">
    <property type="component" value="Unassembled WGS sequence"/>
</dbReference>
<evidence type="ECO:0000259" key="6">
    <source>
        <dbReference type="SMART" id="SM00226"/>
    </source>
</evidence>
<dbReference type="SUPFAM" id="SSF52788">
    <property type="entry name" value="Phosphotyrosine protein phosphatases I"/>
    <property type="match status" value="1"/>
</dbReference>
<organism evidence="7 8">
    <name type="scientific">Aggregatibacter segnis</name>
    <dbReference type="NCBI Taxonomy" id="739"/>
    <lineage>
        <taxon>Bacteria</taxon>
        <taxon>Pseudomonadati</taxon>
        <taxon>Pseudomonadota</taxon>
        <taxon>Gammaproteobacteria</taxon>
        <taxon>Pasteurellales</taxon>
        <taxon>Pasteurellaceae</taxon>
        <taxon>Aggregatibacter</taxon>
    </lineage>
</organism>
<feature type="active site" description="Nucleophile" evidence="5">
    <location>
        <position position="17"/>
    </location>
</feature>
<evidence type="ECO:0000313" key="8">
    <source>
        <dbReference type="Proteomes" id="UP000253998"/>
    </source>
</evidence>
<dbReference type="InterPro" id="IPR036196">
    <property type="entry name" value="Ptyr_pPase_sf"/>
</dbReference>
<evidence type="ECO:0000256" key="5">
    <source>
        <dbReference type="PIRSR" id="PIRSR617867-1"/>
    </source>
</evidence>
<evidence type="ECO:0000256" key="1">
    <source>
        <dbReference type="ARBA" id="ARBA00011063"/>
    </source>
</evidence>
<dbReference type="AlphaFoldDB" id="A0A8B2U4X3"/>
<dbReference type="EMBL" id="QEPM01000006">
    <property type="protein sequence ID" value="RDE70253.1"/>
    <property type="molecule type" value="Genomic_DNA"/>
</dbReference>
<accession>A0A8B2U4X3</accession>
<sequence>MTFEREKMQPIKILFVCLGNICRSPMAEYVMREKIKQAHLQHKILTASAGTSGWHDGEGMHCGTADILDQHKIASNDFVSRKVRSKDWADFDYLIAMDNENLRDLEKLFGHHPEKLFQITALCPDLGIDHIPDPWYTKNFQQTYALLDQCCDALLTKIRQTHHL</sequence>
<protein>
    <recommendedName>
        <fullName evidence="2">protein-tyrosine-phosphatase</fullName>
        <ecNumber evidence="2">3.1.3.48</ecNumber>
    </recommendedName>
</protein>
<feature type="domain" description="Phosphotyrosine protein phosphatase I" evidence="6">
    <location>
        <begin position="11"/>
        <end position="157"/>
    </location>
</feature>
<evidence type="ECO:0000256" key="3">
    <source>
        <dbReference type="ARBA" id="ARBA00022801"/>
    </source>
</evidence>
<comment type="caution">
    <text evidence="7">The sequence shown here is derived from an EMBL/GenBank/DDBJ whole genome shotgun (WGS) entry which is preliminary data.</text>
</comment>
<dbReference type="InterPro" id="IPR050438">
    <property type="entry name" value="LMW_PTPase"/>
</dbReference>
<dbReference type="PANTHER" id="PTHR11717">
    <property type="entry name" value="LOW MOLECULAR WEIGHT PROTEIN TYROSINE PHOSPHATASE"/>
    <property type="match status" value="1"/>
</dbReference>
<dbReference type="EC" id="3.1.3.48" evidence="2"/>
<name>A0A8B2U4X3_9PAST</name>
<dbReference type="InterPro" id="IPR017867">
    <property type="entry name" value="Tyr_phospatase_low_mol_wt"/>
</dbReference>
<dbReference type="SMART" id="SM00226">
    <property type="entry name" value="LMWPc"/>
    <property type="match status" value="1"/>
</dbReference>
<keyword evidence="3" id="KW-0378">Hydrolase</keyword>
<gene>
    <name evidence="7" type="ORF">DPV83_08610</name>
</gene>
<proteinExistence type="inferred from homology"/>
<evidence type="ECO:0000256" key="2">
    <source>
        <dbReference type="ARBA" id="ARBA00013064"/>
    </source>
</evidence>
<dbReference type="Gene3D" id="3.40.50.2300">
    <property type="match status" value="1"/>
</dbReference>
<dbReference type="InterPro" id="IPR023485">
    <property type="entry name" value="Ptyr_pPase"/>
</dbReference>
<dbReference type="CDD" id="cd16343">
    <property type="entry name" value="LMWPTP"/>
    <property type="match status" value="1"/>
</dbReference>
<comment type="similarity">
    <text evidence="1">Belongs to the low molecular weight phosphotyrosine protein phosphatase family.</text>
</comment>
<reference evidence="7 8" key="1">
    <citation type="submission" date="2018-05" db="EMBL/GenBank/DDBJ databases">
        <title>Draft Genome Sequences for a Diverse set of 7 Haemophilus Species.</title>
        <authorList>
            <person name="Nichols M."/>
            <person name="Topaz N."/>
            <person name="Wang X."/>
            <person name="Wang X."/>
            <person name="Boxrud D."/>
        </authorList>
    </citation>
    <scope>NUCLEOTIDE SEQUENCE [LARGE SCALE GENOMIC DNA]</scope>
    <source>
        <strain evidence="7 8">C2001002503</strain>
    </source>
</reference>
<dbReference type="Pfam" id="PF01451">
    <property type="entry name" value="LMWPc"/>
    <property type="match status" value="1"/>
</dbReference>
<keyword evidence="4" id="KW-0904">Protein phosphatase</keyword>
<dbReference type="PANTHER" id="PTHR11717:SF7">
    <property type="entry name" value="LOW MOLECULAR WEIGHT PHOSPHOTYROSINE PROTEIN PHOSPHATASE"/>
    <property type="match status" value="1"/>
</dbReference>
<dbReference type="PRINTS" id="PR00719">
    <property type="entry name" value="LMWPTPASE"/>
</dbReference>